<dbReference type="RefSeq" id="WP_331191592.1">
    <property type="nucleotide sequence ID" value="NZ_JAQSEN010000005.1"/>
</dbReference>
<feature type="transmembrane region" description="Helical" evidence="1">
    <location>
        <begin position="23"/>
        <end position="41"/>
    </location>
</feature>
<organism evidence="2 3">
    <name type="scientific">Limosilactobacillus pontis</name>
    <dbReference type="NCBI Taxonomy" id="35787"/>
    <lineage>
        <taxon>Bacteria</taxon>
        <taxon>Bacillati</taxon>
        <taxon>Bacillota</taxon>
        <taxon>Bacilli</taxon>
        <taxon>Lactobacillales</taxon>
        <taxon>Lactobacillaceae</taxon>
        <taxon>Limosilactobacillus</taxon>
    </lineage>
</organism>
<reference evidence="2 3" key="1">
    <citation type="submission" date="2023-02" db="EMBL/GenBank/DDBJ databases">
        <title>The predominant lactic acid bacteria and yeasts involved in the spontaneous fermentation of millet during the production of the traditional porridge Hausa koko in Ghana.</title>
        <authorList>
            <person name="Atter A."/>
            <person name="Diaz M."/>
        </authorList>
    </citation>
    <scope>NUCLEOTIDE SEQUENCE [LARGE SCALE GENOMIC DNA]</scope>
    <source>
        <strain evidence="2 3">FI11552</strain>
    </source>
</reference>
<name>A0ABU7SUQ2_9LACO</name>
<accession>A0ABU7SUQ2</accession>
<dbReference type="EMBL" id="JAQSFA010000026">
    <property type="protein sequence ID" value="MEE6701783.1"/>
    <property type="molecule type" value="Genomic_DNA"/>
</dbReference>
<comment type="caution">
    <text evidence="2">The sequence shown here is derived from an EMBL/GenBank/DDBJ whole genome shotgun (WGS) entry which is preliminary data.</text>
</comment>
<evidence type="ECO:0000313" key="3">
    <source>
        <dbReference type="Proteomes" id="UP001335665"/>
    </source>
</evidence>
<gene>
    <name evidence="2" type="ORF">PS396_08375</name>
</gene>
<keyword evidence="1" id="KW-0812">Transmembrane</keyword>
<evidence type="ECO:0000256" key="1">
    <source>
        <dbReference type="SAM" id="Phobius"/>
    </source>
</evidence>
<proteinExistence type="predicted"/>
<evidence type="ECO:0000313" key="2">
    <source>
        <dbReference type="EMBL" id="MEE6701783.1"/>
    </source>
</evidence>
<dbReference type="Proteomes" id="UP001335665">
    <property type="component" value="Unassembled WGS sequence"/>
</dbReference>
<keyword evidence="3" id="KW-1185">Reference proteome</keyword>
<protein>
    <submittedName>
        <fullName evidence="2">Uncharacterized protein</fullName>
    </submittedName>
</protein>
<sequence>MAKKMTDKDGKTYVQVKPWYKRWWIWVIIVIALLIGFGSMGSDDDSSSSSSSSNSSNTTSKTIKNTAKEVTLGAGTYKVGQDIKPGRYTVTATSGSGNFTNKSGSINTILGTDEDDDAGQVTSYTVDLHKGETIKLEGIQSTNFKPTPAKRSYQTTLSAGQWKVGQDIKPGRYEIKATQGSGNLTTSDGDVNEILGTEANSDAGQVTHITTDLSDGQTLDSELQQIQLIKK</sequence>
<keyword evidence="1" id="KW-1133">Transmembrane helix</keyword>
<keyword evidence="1" id="KW-0472">Membrane</keyword>